<dbReference type="EMBL" id="CM000784">
    <property type="protein sequence ID" value="AQK94689.1"/>
    <property type="molecule type" value="Genomic_DNA"/>
</dbReference>
<accession>A0A1D6FT09</accession>
<feature type="region of interest" description="Disordered" evidence="1">
    <location>
        <begin position="50"/>
        <end position="92"/>
    </location>
</feature>
<gene>
    <name evidence="2" type="ORF">ZEAMMB73_Zm00001d010716</name>
</gene>
<feature type="compositionally biased region" description="Polar residues" evidence="1">
    <location>
        <begin position="286"/>
        <end position="311"/>
    </location>
</feature>
<dbReference type="AlphaFoldDB" id="A0A1D6FT09"/>
<dbReference type="PANTHER" id="PTHR47477:SF19">
    <property type="entry name" value="TRAF-LIKE SUPERFAMILY PROTEIN"/>
    <property type="match status" value="1"/>
</dbReference>
<reference evidence="2" key="1">
    <citation type="submission" date="2015-12" db="EMBL/GenBank/DDBJ databases">
        <title>Update maize B73 reference genome by single molecule sequencing technologies.</title>
        <authorList>
            <consortium name="Maize Genome Sequencing Project"/>
            <person name="Ware D."/>
        </authorList>
    </citation>
    <scope>NUCLEOTIDE SEQUENCE</scope>
    <source>
        <tissue evidence="2">Seedling</tissue>
    </source>
</reference>
<dbReference type="EMBL" id="CM000784">
    <property type="protein sequence ID" value="AQK94676.1"/>
    <property type="molecule type" value="Genomic_DNA"/>
</dbReference>
<proteinExistence type="predicted"/>
<dbReference type="InterPro" id="IPR055327">
    <property type="entry name" value="TRAF1A/B"/>
</dbReference>
<sequence length="577" mass="63849">MEREERRLTELGQKILETFVLSHIFSGIEVAYQEAVALKRQEELIREEEEEAGLLEHQMKGKRGGGVNEKDKRAKKKQTKQKKNRKAKDKERDEKCEVKILERLRDETAIDNSDGLPSQVEVIAKIDALEEGSSDGSDMSNRGKNQRNKGLSIISFAEEGDGLPSTSNVTGGLGRNSSGCCTAPKLDQDTVLLTLRDRLRKLGQRLHEKNIEGQKLLKKHFEARDAKAKEEPSDSSNSLDKPPDVPEIPVHSSEDTVDLKVNGTPKKDASVVNPVLEDSVSGIPVTANNEPVPSPTTTKMDPVSNKVNGSSLKMKVTMASPCSKSHPADMDKDASLPSKSPRTNRAAPVPPKLPSADKATLVPSKLPSVDKATPVPQKSPLVNKVAQARPKSPAVDKATPHRPKSPAVDKATPVRSQSPAVDKATLVRPQSPAVDKATPLTKQLQFAQNLQPLIKQLQLLPNLHQLIKPLQLCQNHYQVLKMRFFLLGRCRLISLLQPPQGYHKMIRLLCLLQNSHIYLQLLVLKLKGQLLGRSQLPPHFQRLLQHGGLQVLLCYPHQDQPGQLLHIFKLPHCFPAR</sequence>
<protein>
    <submittedName>
        <fullName evidence="2">TRAF-like superfamily protein</fullName>
    </submittedName>
</protein>
<dbReference type="EMBL" id="CM000784">
    <property type="protein sequence ID" value="AQK94693.1"/>
    <property type="molecule type" value="Genomic_DNA"/>
</dbReference>
<name>A0A1D6FT09_MAIZE</name>
<feature type="compositionally biased region" description="Basic residues" evidence="1">
    <location>
        <begin position="73"/>
        <end position="87"/>
    </location>
</feature>
<feature type="region of interest" description="Disordered" evidence="1">
    <location>
        <begin position="223"/>
        <end position="422"/>
    </location>
</feature>
<evidence type="ECO:0000313" key="2">
    <source>
        <dbReference type="EMBL" id="AQK94689.1"/>
    </source>
</evidence>
<dbReference type="PANTHER" id="PTHR47477">
    <property type="entry name" value="TNF RECEPTOR-ASSOCIATED FACTOR HOMOLOG 1A"/>
    <property type="match status" value="1"/>
</dbReference>
<evidence type="ECO:0000256" key="1">
    <source>
        <dbReference type="SAM" id="MobiDB-lite"/>
    </source>
</evidence>
<dbReference type="EMBL" id="CM000784">
    <property type="protein sequence ID" value="AQK94705.1"/>
    <property type="molecule type" value="Genomic_DNA"/>
</dbReference>
<feature type="compositionally biased region" description="Basic and acidic residues" evidence="1">
    <location>
        <begin position="223"/>
        <end position="232"/>
    </location>
</feature>
<organism evidence="2">
    <name type="scientific">Zea mays</name>
    <name type="common">Maize</name>
    <dbReference type="NCBI Taxonomy" id="4577"/>
    <lineage>
        <taxon>Eukaryota</taxon>
        <taxon>Viridiplantae</taxon>
        <taxon>Streptophyta</taxon>
        <taxon>Embryophyta</taxon>
        <taxon>Tracheophyta</taxon>
        <taxon>Spermatophyta</taxon>
        <taxon>Magnoliopsida</taxon>
        <taxon>Liliopsida</taxon>
        <taxon>Poales</taxon>
        <taxon>Poaceae</taxon>
        <taxon>PACMAD clade</taxon>
        <taxon>Panicoideae</taxon>
        <taxon>Andropogonodae</taxon>
        <taxon>Andropogoneae</taxon>
        <taxon>Tripsacinae</taxon>
        <taxon>Zea</taxon>
    </lineage>
</organism>